<name>A0A9P6TCB9_9BASI</name>
<evidence type="ECO:0000313" key="2">
    <source>
        <dbReference type="Proteomes" id="UP000886653"/>
    </source>
</evidence>
<dbReference type="EMBL" id="MU167251">
    <property type="protein sequence ID" value="KAG0147157.1"/>
    <property type="molecule type" value="Genomic_DNA"/>
</dbReference>
<proteinExistence type="predicted"/>
<feature type="non-terminal residue" evidence="1">
    <location>
        <position position="1"/>
    </location>
</feature>
<dbReference type="AlphaFoldDB" id="A0A9P6TCB9"/>
<keyword evidence="2" id="KW-1185">Reference proteome</keyword>
<comment type="caution">
    <text evidence="1">The sequence shown here is derived from an EMBL/GenBank/DDBJ whole genome shotgun (WGS) entry which is preliminary data.</text>
</comment>
<reference evidence="1" key="1">
    <citation type="submission" date="2013-11" db="EMBL/GenBank/DDBJ databases">
        <title>Genome sequence of the fusiform rust pathogen reveals effectors for host alternation and coevolution with pine.</title>
        <authorList>
            <consortium name="DOE Joint Genome Institute"/>
            <person name="Smith K."/>
            <person name="Pendleton A."/>
            <person name="Kubisiak T."/>
            <person name="Anderson C."/>
            <person name="Salamov A."/>
            <person name="Aerts A."/>
            <person name="Riley R."/>
            <person name="Clum A."/>
            <person name="Lindquist E."/>
            <person name="Ence D."/>
            <person name="Campbell M."/>
            <person name="Kronenberg Z."/>
            <person name="Feau N."/>
            <person name="Dhillon B."/>
            <person name="Hamelin R."/>
            <person name="Burleigh J."/>
            <person name="Smith J."/>
            <person name="Yandell M."/>
            <person name="Nelson C."/>
            <person name="Grigoriev I."/>
            <person name="Davis J."/>
        </authorList>
    </citation>
    <scope>NUCLEOTIDE SEQUENCE</scope>
    <source>
        <strain evidence="1">G11</strain>
    </source>
</reference>
<dbReference type="OrthoDB" id="2246127at2759"/>
<gene>
    <name evidence="1" type="ORF">CROQUDRAFT_43302</name>
</gene>
<dbReference type="Proteomes" id="UP000886653">
    <property type="component" value="Unassembled WGS sequence"/>
</dbReference>
<protein>
    <submittedName>
        <fullName evidence="1">Uncharacterized protein</fullName>
    </submittedName>
</protein>
<organism evidence="1 2">
    <name type="scientific">Cronartium quercuum f. sp. fusiforme G11</name>
    <dbReference type="NCBI Taxonomy" id="708437"/>
    <lineage>
        <taxon>Eukaryota</taxon>
        <taxon>Fungi</taxon>
        <taxon>Dikarya</taxon>
        <taxon>Basidiomycota</taxon>
        <taxon>Pucciniomycotina</taxon>
        <taxon>Pucciniomycetes</taxon>
        <taxon>Pucciniales</taxon>
        <taxon>Coleosporiaceae</taxon>
        <taxon>Cronartium</taxon>
    </lineage>
</organism>
<sequence>ENGLIICNVSLTLYSDDTPGNVSEKTQQTYVYILHFIRSPPKLRDQESNVHTVACSNIASMLELADQIVDEVK</sequence>
<evidence type="ECO:0000313" key="1">
    <source>
        <dbReference type="EMBL" id="KAG0147157.1"/>
    </source>
</evidence>
<accession>A0A9P6TCB9</accession>